<keyword evidence="2" id="KW-1185">Reference proteome</keyword>
<gene>
    <name evidence="1" type="ORF">EXN66_Car005636</name>
</gene>
<proteinExistence type="predicted"/>
<sequence>MNAGSIRGSAEHTFTLKGKSKQVWSLVCAHLSLELFGVHGDTKISVLFHWIHKKENVDECCVSSFLLF</sequence>
<dbReference type="AlphaFoldDB" id="A0A6G1PIK4"/>
<evidence type="ECO:0000313" key="2">
    <source>
        <dbReference type="Proteomes" id="UP000503349"/>
    </source>
</evidence>
<dbReference type="EMBL" id="CM015716">
    <property type="protein sequence ID" value="KAF3689964.1"/>
    <property type="molecule type" value="Genomic_DNA"/>
</dbReference>
<organism evidence="1 2">
    <name type="scientific">Channa argus</name>
    <name type="common">Northern snakehead</name>
    <name type="synonym">Ophicephalus argus</name>
    <dbReference type="NCBI Taxonomy" id="215402"/>
    <lineage>
        <taxon>Eukaryota</taxon>
        <taxon>Metazoa</taxon>
        <taxon>Chordata</taxon>
        <taxon>Craniata</taxon>
        <taxon>Vertebrata</taxon>
        <taxon>Euteleostomi</taxon>
        <taxon>Actinopterygii</taxon>
        <taxon>Neopterygii</taxon>
        <taxon>Teleostei</taxon>
        <taxon>Neoteleostei</taxon>
        <taxon>Acanthomorphata</taxon>
        <taxon>Anabantaria</taxon>
        <taxon>Anabantiformes</taxon>
        <taxon>Channoidei</taxon>
        <taxon>Channidae</taxon>
        <taxon>Channa</taxon>
    </lineage>
</organism>
<evidence type="ECO:0000313" key="1">
    <source>
        <dbReference type="EMBL" id="KAF3689964.1"/>
    </source>
</evidence>
<reference evidence="2" key="2">
    <citation type="submission" date="2019-02" db="EMBL/GenBank/DDBJ databases">
        <title>Opniocepnalus argus Var Kimnra genome.</title>
        <authorList>
            <person name="Zhou C."/>
            <person name="Xiao S."/>
        </authorList>
    </citation>
    <scope>NUCLEOTIDE SEQUENCE [LARGE SCALE GENOMIC DNA]</scope>
</reference>
<protein>
    <submittedName>
        <fullName evidence="1">Uncharacterized protein</fullName>
    </submittedName>
</protein>
<dbReference type="Proteomes" id="UP000503349">
    <property type="component" value="Chromosome 5"/>
</dbReference>
<name>A0A6G1PIK4_CHAAH</name>
<reference evidence="1 2" key="1">
    <citation type="submission" date="2019-02" db="EMBL/GenBank/DDBJ databases">
        <title>Opniocepnalus argus genome.</title>
        <authorList>
            <person name="Zhou C."/>
            <person name="Xiao S."/>
        </authorList>
    </citation>
    <scope>NUCLEOTIDE SEQUENCE [LARGE SCALE GENOMIC DNA]</scope>
    <source>
        <strain evidence="1">OARG1902GOOAL</strain>
        <tissue evidence="1">Muscle</tissue>
    </source>
</reference>
<accession>A0A6G1PIK4</accession>